<feature type="region of interest" description="Disordered" evidence="1">
    <location>
        <begin position="1"/>
        <end position="27"/>
    </location>
</feature>
<comment type="caution">
    <text evidence="2">The sequence shown here is derived from an EMBL/GenBank/DDBJ whole genome shotgun (WGS) entry which is preliminary data.</text>
</comment>
<protein>
    <submittedName>
        <fullName evidence="2">Uncharacterized protein</fullName>
    </submittedName>
</protein>
<feature type="non-terminal residue" evidence="2">
    <location>
        <position position="1"/>
    </location>
</feature>
<reference evidence="2" key="1">
    <citation type="submission" date="2020-05" db="EMBL/GenBank/DDBJ databases">
        <title>Phylogenomic resolution of chytrid fungi.</title>
        <authorList>
            <person name="Stajich J.E."/>
            <person name="Amses K."/>
            <person name="Simmons R."/>
            <person name="Seto K."/>
            <person name="Myers J."/>
            <person name="Bonds A."/>
            <person name="Quandt C.A."/>
            <person name="Barry K."/>
            <person name="Liu P."/>
            <person name="Grigoriev I."/>
            <person name="Longcore J.E."/>
            <person name="James T.Y."/>
        </authorList>
    </citation>
    <scope>NUCLEOTIDE SEQUENCE</scope>
    <source>
        <strain evidence="2">JEL0476</strain>
    </source>
</reference>
<name>A0AAD5TXG7_9FUNG</name>
<accession>A0AAD5TXG7</accession>
<evidence type="ECO:0000313" key="2">
    <source>
        <dbReference type="EMBL" id="KAJ3210008.1"/>
    </source>
</evidence>
<keyword evidence="3" id="KW-1185">Reference proteome</keyword>
<gene>
    <name evidence="2" type="ORF">HK099_008382</name>
</gene>
<dbReference type="Proteomes" id="UP001211065">
    <property type="component" value="Unassembled WGS sequence"/>
</dbReference>
<sequence length="125" mass="13684">MDLPISSDTVTDRHTHNRHEGKKNDRINTITSTINLAPVLTKTQPNDFETFSVSKPPIQDIPEIISDPILPSVIIVDNSEVFNSKTLFTSSSFPTLSSSSPLSDVNNSNSLGNVNYYLPAILVTV</sequence>
<dbReference type="EMBL" id="JADGJW010000912">
    <property type="protein sequence ID" value="KAJ3210008.1"/>
    <property type="molecule type" value="Genomic_DNA"/>
</dbReference>
<evidence type="ECO:0000313" key="3">
    <source>
        <dbReference type="Proteomes" id="UP001211065"/>
    </source>
</evidence>
<dbReference type="AlphaFoldDB" id="A0AAD5TXG7"/>
<organism evidence="2 3">
    <name type="scientific">Clydaea vesicula</name>
    <dbReference type="NCBI Taxonomy" id="447962"/>
    <lineage>
        <taxon>Eukaryota</taxon>
        <taxon>Fungi</taxon>
        <taxon>Fungi incertae sedis</taxon>
        <taxon>Chytridiomycota</taxon>
        <taxon>Chytridiomycota incertae sedis</taxon>
        <taxon>Chytridiomycetes</taxon>
        <taxon>Lobulomycetales</taxon>
        <taxon>Lobulomycetaceae</taxon>
        <taxon>Clydaea</taxon>
    </lineage>
</organism>
<proteinExistence type="predicted"/>
<evidence type="ECO:0000256" key="1">
    <source>
        <dbReference type="SAM" id="MobiDB-lite"/>
    </source>
</evidence>